<feature type="compositionally biased region" description="Polar residues" evidence="1">
    <location>
        <begin position="54"/>
        <end position="65"/>
    </location>
</feature>
<organism evidence="2 3">
    <name type="scientific">Acinetobacter junii</name>
    <dbReference type="NCBI Taxonomy" id="40215"/>
    <lineage>
        <taxon>Bacteria</taxon>
        <taxon>Pseudomonadati</taxon>
        <taxon>Pseudomonadota</taxon>
        <taxon>Gammaproteobacteria</taxon>
        <taxon>Moraxellales</taxon>
        <taxon>Moraxellaceae</taxon>
        <taxon>Acinetobacter</taxon>
    </lineage>
</organism>
<dbReference type="AlphaFoldDB" id="A0A365PI02"/>
<evidence type="ECO:0000256" key="1">
    <source>
        <dbReference type="SAM" id="MobiDB-lite"/>
    </source>
</evidence>
<dbReference type="EMBL" id="QEWH01000055">
    <property type="protein sequence ID" value="RBA46547.1"/>
    <property type="molecule type" value="Genomic_DNA"/>
</dbReference>
<reference evidence="2 3" key="1">
    <citation type="submission" date="2018-04" db="EMBL/GenBank/DDBJ databases">
        <title>Acinetobacter junii Genome sequencing and assembly.</title>
        <authorList>
            <person name="Su J."/>
            <person name="Rensing C."/>
            <person name="Mazhar H.S."/>
        </authorList>
    </citation>
    <scope>NUCLEOTIDE SEQUENCE [LARGE SCALE GENOMIC DNA]</scope>
    <source>
        <strain evidence="2 3">SC22</strain>
    </source>
</reference>
<feature type="region of interest" description="Disordered" evidence="1">
    <location>
        <begin position="46"/>
        <end position="65"/>
    </location>
</feature>
<sequence length="65" mass="7552">MYTCSYDDELADIVKAAAKRENRTYRGQFNHYLKLILQHEGLLENPDNKKADCTRQSNQSAHIQP</sequence>
<name>A0A365PI02_ACIJU</name>
<dbReference type="Proteomes" id="UP000253688">
    <property type="component" value="Unassembled WGS sequence"/>
</dbReference>
<dbReference type="RefSeq" id="WP_112986752.1">
    <property type="nucleotide sequence ID" value="NZ_CP131470.1"/>
</dbReference>
<comment type="caution">
    <text evidence="2">The sequence shown here is derived from an EMBL/GenBank/DDBJ whole genome shotgun (WGS) entry which is preliminary data.</text>
</comment>
<protein>
    <submittedName>
        <fullName evidence="2">Uncharacterized protein</fullName>
    </submittedName>
</protein>
<accession>A0A365PI02</accession>
<evidence type="ECO:0000313" key="2">
    <source>
        <dbReference type="EMBL" id="RBA46547.1"/>
    </source>
</evidence>
<gene>
    <name evidence="2" type="ORF">DC346_10035</name>
</gene>
<evidence type="ECO:0000313" key="3">
    <source>
        <dbReference type="Proteomes" id="UP000253688"/>
    </source>
</evidence>
<proteinExistence type="predicted"/>